<dbReference type="Proteomes" id="UP000199608">
    <property type="component" value="Unassembled WGS sequence"/>
</dbReference>
<sequence>MVLPIPGHMESHFLMMHMPVLLKRFSLSYERDCSCVEYFLHSKEKMKQISRTLIFSHETFSNSLYVSKFYPEIYKELHCKYLSAACFYMMAHHAVKLFDLCDNCCVNLETDVTVYDKFYSRLNEFDFKINYNRPSERVCLKGRYRDLFFNTDMITDHLN</sequence>
<organism evidence="1 2">
    <name type="scientific">Desulfobacula phenolica</name>
    <dbReference type="NCBI Taxonomy" id="90732"/>
    <lineage>
        <taxon>Bacteria</taxon>
        <taxon>Pseudomonadati</taxon>
        <taxon>Thermodesulfobacteriota</taxon>
        <taxon>Desulfobacteria</taxon>
        <taxon>Desulfobacterales</taxon>
        <taxon>Desulfobacteraceae</taxon>
        <taxon>Desulfobacula</taxon>
    </lineage>
</organism>
<gene>
    <name evidence="1" type="ORF">SAMN04487931_111150</name>
</gene>
<evidence type="ECO:0000313" key="2">
    <source>
        <dbReference type="Proteomes" id="UP000199608"/>
    </source>
</evidence>
<evidence type="ECO:0000313" key="1">
    <source>
        <dbReference type="EMBL" id="SDU53934.1"/>
    </source>
</evidence>
<accession>A0A1H2JBY5</accession>
<reference evidence="2" key="1">
    <citation type="submission" date="2016-10" db="EMBL/GenBank/DDBJ databases">
        <authorList>
            <person name="Varghese N."/>
            <person name="Submissions S."/>
        </authorList>
    </citation>
    <scope>NUCLEOTIDE SEQUENCE [LARGE SCALE GENOMIC DNA]</scope>
    <source>
        <strain evidence="2">DSM 3384</strain>
    </source>
</reference>
<dbReference type="AlphaFoldDB" id="A0A1H2JBY5"/>
<proteinExistence type="predicted"/>
<keyword evidence="2" id="KW-1185">Reference proteome</keyword>
<protein>
    <submittedName>
        <fullName evidence="1">Uncharacterized protein</fullName>
    </submittedName>
</protein>
<dbReference type="EMBL" id="FNLL01000011">
    <property type="protein sequence ID" value="SDU53934.1"/>
    <property type="molecule type" value="Genomic_DNA"/>
</dbReference>
<name>A0A1H2JBY5_9BACT</name>